<organism evidence="3 4">
    <name type="scientific">Cinchona calisaya</name>
    <dbReference type="NCBI Taxonomy" id="153742"/>
    <lineage>
        <taxon>Eukaryota</taxon>
        <taxon>Viridiplantae</taxon>
        <taxon>Streptophyta</taxon>
        <taxon>Embryophyta</taxon>
        <taxon>Tracheophyta</taxon>
        <taxon>Spermatophyta</taxon>
        <taxon>Magnoliopsida</taxon>
        <taxon>eudicotyledons</taxon>
        <taxon>Gunneridae</taxon>
        <taxon>Pentapetalae</taxon>
        <taxon>asterids</taxon>
        <taxon>lamiids</taxon>
        <taxon>Gentianales</taxon>
        <taxon>Rubiaceae</taxon>
        <taxon>Cinchonoideae</taxon>
        <taxon>Cinchoneae</taxon>
        <taxon>Cinchona</taxon>
    </lineage>
</organism>
<keyword evidence="1" id="KW-0175">Coiled coil</keyword>
<feature type="compositionally biased region" description="Basic and acidic residues" evidence="2">
    <location>
        <begin position="33"/>
        <end position="49"/>
    </location>
</feature>
<evidence type="ECO:0000313" key="4">
    <source>
        <dbReference type="Proteomes" id="UP001630127"/>
    </source>
</evidence>
<reference evidence="3 4" key="1">
    <citation type="submission" date="2024-11" db="EMBL/GenBank/DDBJ databases">
        <title>A near-complete genome assembly of Cinchona calisaya.</title>
        <authorList>
            <person name="Lian D.C."/>
            <person name="Zhao X.W."/>
            <person name="Wei L."/>
        </authorList>
    </citation>
    <scope>NUCLEOTIDE SEQUENCE [LARGE SCALE GENOMIC DNA]</scope>
    <source>
        <tissue evidence="3">Nenye</tissue>
    </source>
</reference>
<feature type="region of interest" description="Disordered" evidence="2">
    <location>
        <begin position="1"/>
        <end position="56"/>
    </location>
</feature>
<protein>
    <submittedName>
        <fullName evidence="3">Uncharacterized protein</fullName>
    </submittedName>
</protein>
<name>A0ABD2YMX8_9GENT</name>
<evidence type="ECO:0000256" key="2">
    <source>
        <dbReference type="SAM" id="MobiDB-lite"/>
    </source>
</evidence>
<keyword evidence="4" id="KW-1185">Reference proteome</keyword>
<feature type="coiled-coil region" evidence="1">
    <location>
        <begin position="151"/>
        <end position="200"/>
    </location>
</feature>
<evidence type="ECO:0000256" key="1">
    <source>
        <dbReference type="SAM" id="Coils"/>
    </source>
</evidence>
<sequence length="200" mass="22132">MASTTREMGNMTGGATLDKDKSSSMSSIFGSDSSEHTTSDQHATKEAVEAKSFPQSPYPKLIPSTINIVSVITTDQMNRIRSAHPFRKGFCSLLIISSNTGFIQATASSLAQAERINQGPLVPKRVPASKRKRFMQEVHEKAMSAVTSKLREKKEAALQEQEGRIENEATELARRGSDEVDKLNKKVRQLAFNLNKYNRS</sequence>
<comment type="caution">
    <text evidence="3">The sequence shown here is derived from an EMBL/GenBank/DDBJ whole genome shotgun (WGS) entry which is preliminary data.</text>
</comment>
<dbReference type="AlphaFoldDB" id="A0ABD2YMX8"/>
<accession>A0ABD2YMX8</accession>
<feature type="compositionally biased region" description="Low complexity" evidence="2">
    <location>
        <begin position="23"/>
        <end position="32"/>
    </location>
</feature>
<dbReference type="EMBL" id="JBJUIK010000013">
    <property type="protein sequence ID" value="KAL3506898.1"/>
    <property type="molecule type" value="Genomic_DNA"/>
</dbReference>
<evidence type="ECO:0000313" key="3">
    <source>
        <dbReference type="EMBL" id="KAL3506898.1"/>
    </source>
</evidence>
<gene>
    <name evidence="3" type="ORF">ACH5RR_032280</name>
</gene>
<proteinExistence type="predicted"/>
<dbReference type="Proteomes" id="UP001630127">
    <property type="component" value="Unassembled WGS sequence"/>
</dbReference>